<gene>
    <name evidence="2" type="ORF">WY13_00978</name>
</gene>
<comment type="caution">
    <text evidence="2">The sequence shown here is derived from an EMBL/GenBank/DDBJ whole genome shotgun (WGS) entry which is preliminary data.</text>
</comment>
<proteinExistence type="predicted"/>
<dbReference type="OrthoDB" id="1708171at2"/>
<dbReference type="Proteomes" id="UP000077407">
    <property type="component" value="Unassembled WGS sequence"/>
</dbReference>
<sequence>MDNVEKLLQQILDSQNKTNERLNKLESKFDALESQTSESTQILKALEHSSEVHKVEIDNLTHTVAEISGDVKSIKSAVTKGQKAYDYLENFNKFSSSENQ</sequence>
<dbReference type="Gene3D" id="1.20.5.340">
    <property type="match status" value="1"/>
</dbReference>
<dbReference type="EMBL" id="LITT01000009">
    <property type="protein sequence ID" value="OAA90912.1"/>
    <property type="molecule type" value="Genomic_DNA"/>
</dbReference>
<dbReference type="PATRIC" id="fig|1538.10.peg.1483"/>
<accession>A0A162L486</accession>
<evidence type="ECO:0000313" key="3">
    <source>
        <dbReference type="Proteomes" id="UP000077407"/>
    </source>
</evidence>
<keyword evidence="1" id="KW-0175">Coiled coil</keyword>
<evidence type="ECO:0000313" key="2">
    <source>
        <dbReference type="EMBL" id="OAA90912.1"/>
    </source>
</evidence>
<reference evidence="2 3" key="1">
    <citation type="journal article" date="2015" name="Biotechnol. Bioeng.">
        <title>Genome sequence and phenotypic characterization of Caulobacter segnis.</title>
        <authorList>
            <person name="Patel S."/>
            <person name="Fletcher B."/>
            <person name="Scott D.C."/>
            <person name="Ely B."/>
        </authorList>
    </citation>
    <scope>NUCLEOTIDE SEQUENCE [LARGE SCALE GENOMIC DNA]</scope>
    <source>
        <strain evidence="2 3">ERI-2</strain>
    </source>
</reference>
<protein>
    <submittedName>
        <fullName evidence="2">Uncharacterized protein</fullName>
    </submittedName>
</protein>
<dbReference type="RefSeq" id="WP_063554555.1">
    <property type="nucleotide sequence ID" value="NZ_LITT01000009.1"/>
</dbReference>
<evidence type="ECO:0000256" key="1">
    <source>
        <dbReference type="SAM" id="Coils"/>
    </source>
</evidence>
<feature type="coiled-coil region" evidence="1">
    <location>
        <begin position="8"/>
        <end position="35"/>
    </location>
</feature>
<dbReference type="SUPFAM" id="SSF57997">
    <property type="entry name" value="Tropomyosin"/>
    <property type="match status" value="1"/>
</dbReference>
<name>A0A162L486_9CLOT</name>
<organism evidence="2 3">
    <name type="scientific">Clostridium ljungdahlii</name>
    <dbReference type="NCBI Taxonomy" id="1538"/>
    <lineage>
        <taxon>Bacteria</taxon>
        <taxon>Bacillati</taxon>
        <taxon>Bacillota</taxon>
        <taxon>Clostridia</taxon>
        <taxon>Eubacteriales</taxon>
        <taxon>Clostridiaceae</taxon>
        <taxon>Clostridium</taxon>
    </lineage>
</organism>
<dbReference type="AlphaFoldDB" id="A0A162L486"/>